<dbReference type="GO" id="GO:0019867">
    <property type="term" value="C:outer membrane"/>
    <property type="evidence" value="ECO:0007669"/>
    <property type="project" value="InterPro"/>
</dbReference>
<reference evidence="7" key="1">
    <citation type="submission" date="2018-06" db="EMBL/GenBank/DDBJ databases">
        <authorList>
            <person name="Zhirakovskaya E."/>
        </authorList>
    </citation>
    <scope>NUCLEOTIDE SEQUENCE</scope>
</reference>
<dbReference type="Pfam" id="PF07655">
    <property type="entry name" value="Secretin_N_2"/>
    <property type="match status" value="1"/>
</dbReference>
<evidence type="ECO:0000259" key="5">
    <source>
        <dbReference type="Pfam" id="PF00263"/>
    </source>
</evidence>
<evidence type="ECO:0000259" key="6">
    <source>
        <dbReference type="Pfam" id="PF07655"/>
    </source>
</evidence>
<comment type="subcellular location">
    <subcellularLocation>
        <location evidence="1">Membrane</location>
    </subcellularLocation>
</comment>
<dbReference type="PROSITE" id="PS00875">
    <property type="entry name" value="T2SP_D"/>
    <property type="match status" value="1"/>
</dbReference>
<dbReference type="InterPro" id="IPR004846">
    <property type="entry name" value="T2SS/T3SS_dom"/>
</dbReference>
<accession>A0A3B0WGC5</accession>
<dbReference type="NCBIfam" id="TIGR02519">
    <property type="entry name" value="pilus_MshL"/>
    <property type="match status" value="1"/>
</dbReference>
<dbReference type="AlphaFoldDB" id="A0A3B0WGC5"/>
<dbReference type="PANTHER" id="PTHR30332:SF24">
    <property type="entry name" value="SECRETIN GSPD-RELATED"/>
    <property type="match status" value="1"/>
</dbReference>
<keyword evidence="3" id="KW-0472">Membrane</keyword>
<dbReference type="InterPro" id="IPR001775">
    <property type="entry name" value="GspD/PilQ"/>
</dbReference>
<feature type="region of interest" description="Disordered" evidence="4">
    <location>
        <begin position="178"/>
        <end position="205"/>
    </location>
</feature>
<dbReference type="PROSITE" id="PS51257">
    <property type="entry name" value="PROKAR_LIPOPROTEIN"/>
    <property type="match status" value="1"/>
</dbReference>
<sequence>MKIKTIIKKILVGYSLAIVATFIVACGATNPPTVSEGHIRTDSGKTGASKADIPLPVTQVPALPRPGKREKLETYTVVVNQVPIHELLFSMARDANLNLDIDNDIVGKITMNAIDQTLPKILNRIESQANIVYVLEGDTIKVKADKPYLHTYSIDYLNISRSSEGKVSVSTEIAASSSGIQKTGGSGGGGARSRSGGDNKANSKIQNKSTNEFWTTITKNILAILNEETKAGLQNKTSNNVIVSRESGVIAVVATSRKHKVIKKFIDRVVGNVKRQVLIEVTIAEVRLSDTYQAGIDWSIVSETAVVGGQPVVTKGGVQDVIGGSLGSTPFFQLATAGTINGNPLNITLKALETFGDVKVLSSPKVMALNNQTAILKVVDNEVFFTTNVEVASGSVNQNSTVVIDTNINTVPIGIVMAVTPFIDDDKIVTLNVRPTISRIIRTVNDPNPLLAEQGVVSAIPVIQVREIETMLKINDGETAVIGGLMQDQINKDERGVPFLSNIPLIGALFSYTEEEFVKSELVIFIRPVVIENASLEGDLADYKKYLLEDLQQKTSRKLSAQ</sequence>
<dbReference type="InterPro" id="IPR011514">
    <property type="entry name" value="Secretin_N_2"/>
</dbReference>
<dbReference type="GO" id="GO:0015627">
    <property type="term" value="C:type II protein secretion system complex"/>
    <property type="evidence" value="ECO:0007669"/>
    <property type="project" value="TreeGrafter"/>
</dbReference>
<dbReference type="Pfam" id="PF00263">
    <property type="entry name" value="Secretin"/>
    <property type="match status" value="1"/>
</dbReference>
<feature type="domain" description="Type II/III secretion system secretin-like" evidence="5">
    <location>
        <begin position="351"/>
        <end position="532"/>
    </location>
</feature>
<protein>
    <submittedName>
        <fullName evidence="7">Type II secretion pathway protein D homolog</fullName>
    </submittedName>
</protein>
<feature type="compositionally biased region" description="Gly residues" evidence="4">
    <location>
        <begin position="182"/>
        <end position="191"/>
    </location>
</feature>
<dbReference type="GO" id="GO:0009306">
    <property type="term" value="P:protein secretion"/>
    <property type="evidence" value="ECO:0007669"/>
    <property type="project" value="InterPro"/>
</dbReference>
<feature type="domain" description="Secretin N-terminal" evidence="6">
    <location>
        <begin position="151"/>
        <end position="228"/>
    </location>
</feature>
<evidence type="ECO:0000256" key="2">
    <source>
        <dbReference type="ARBA" id="ARBA00022729"/>
    </source>
</evidence>
<evidence type="ECO:0000256" key="1">
    <source>
        <dbReference type="ARBA" id="ARBA00004370"/>
    </source>
</evidence>
<evidence type="ECO:0000313" key="7">
    <source>
        <dbReference type="EMBL" id="VAW54895.1"/>
    </source>
</evidence>
<dbReference type="InterPro" id="IPR013358">
    <property type="entry name" value="Pilus_biogenesis_MshL"/>
</dbReference>
<dbReference type="InterPro" id="IPR050810">
    <property type="entry name" value="Bact_Secretion_Sys_Channel"/>
</dbReference>
<dbReference type="InterPro" id="IPR004845">
    <property type="entry name" value="T2SS_GspD_CS"/>
</dbReference>
<evidence type="ECO:0000256" key="4">
    <source>
        <dbReference type="SAM" id="MobiDB-lite"/>
    </source>
</evidence>
<proteinExistence type="predicted"/>
<evidence type="ECO:0000256" key="3">
    <source>
        <dbReference type="ARBA" id="ARBA00023136"/>
    </source>
</evidence>
<dbReference type="GO" id="GO:0009297">
    <property type="term" value="P:pilus assembly"/>
    <property type="evidence" value="ECO:0007669"/>
    <property type="project" value="InterPro"/>
</dbReference>
<dbReference type="PRINTS" id="PR00811">
    <property type="entry name" value="BCTERIALGSPD"/>
</dbReference>
<name>A0A3B0WGC5_9ZZZZ</name>
<organism evidence="7">
    <name type="scientific">hydrothermal vent metagenome</name>
    <dbReference type="NCBI Taxonomy" id="652676"/>
    <lineage>
        <taxon>unclassified sequences</taxon>
        <taxon>metagenomes</taxon>
        <taxon>ecological metagenomes</taxon>
    </lineage>
</organism>
<keyword evidence="2" id="KW-0732">Signal</keyword>
<dbReference type="Gene3D" id="3.55.50.30">
    <property type="match status" value="1"/>
</dbReference>
<dbReference type="PANTHER" id="PTHR30332">
    <property type="entry name" value="PROBABLE GENERAL SECRETION PATHWAY PROTEIN D"/>
    <property type="match status" value="1"/>
</dbReference>
<dbReference type="EMBL" id="UOFE01000044">
    <property type="protein sequence ID" value="VAW54895.1"/>
    <property type="molecule type" value="Genomic_DNA"/>
</dbReference>
<gene>
    <name evidence="7" type="ORF">MNBD_GAMMA05-1852</name>
</gene>